<dbReference type="RefSeq" id="WP_204446617.1">
    <property type="nucleotide sequence ID" value="NZ_JACJKY010000011.1"/>
</dbReference>
<keyword evidence="1" id="KW-0732">Signal</keyword>
<organism evidence="2 3">
    <name type="scientific">Merdimmobilis hominis</name>
    <dbReference type="NCBI Taxonomy" id="2897707"/>
    <lineage>
        <taxon>Bacteria</taxon>
        <taxon>Bacillati</taxon>
        <taxon>Bacillota</taxon>
        <taxon>Clostridia</taxon>
        <taxon>Eubacteriales</taxon>
        <taxon>Oscillospiraceae</taxon>
        <taxon>Merdimmobilis</taxon>
    </lineage>
</organism>
<comment type="caution">
    <text evidence="2">The sequence shown here is derived from an EMBL/GenBank/DDBJ whole genome shotgun (WGS) entry which is preliminary data.</text>
</comment>
<reference evidence="2" key="1">
    <citation type="submission" date="2020-08" db="EMBL/GenBank/DDBJ databases">
        <authorList>
            <person name="Cejkova D."/>
            <person name="Kubasova T."/>
            <person name="Jahodarova E."/>
            <person name="Rychlik I."/>
        </authorList>
    </citation>
    <scope>NUCLEOTIDE SEQUENCE</scope>
    <source>
        <strain evidence="2">An559</strain>
    </source>
</reference>
<keyword evidence="3" id="KW-1185">Reference proteome</keyword>
<dbReference type="Proteomes" id="UP000774750">
    <property type="component" value="Unassembled WGS sequence"/>
</dbReference>
<feature type="signal peptide" evidence="1">
    <location>
        <begin position="1"/>
        <end position="24"/>
    </location>
</feature>
<accession>A0A938X6H4</accession>
<evidence type="ECO:0000313" key="2">
    <source>
        <dbReference type="EMBL" id="MBM6921061.1"/>
    </source>
</evidence>
<evidence type="ECO:0000256" key="1">
    <source>
        <dbReference type="SAM" id="SignalP"/>
    </source>
</evidence>
<reference evidence="2" key="2">
    <citation type="journal article" date="2021" name="Sci. Rep.">
        <title>The distribution of antibiotic resistance genes in chicken gut microbiota commensals.</title>
        <authorList>
            <person name="Juricova H."/>
            <person name="Matiasovicova J."/>
            <person name="Kubasova T."/>
            <person name="Cejkova D."/>
            <person name="Rychlik I."/>
        </authorList>
    </citation>
    <scope>NUCLEOTIDE SEQUENCE</scope>
    <source>
        <strain evidence="2">An559</strain>
    </source>
</reference>
<proteinExistence type="predicted"/>
<protein>
    <recommendedName>
        <fullName evidence="4">Peptidyl-prolyl cis-trans isomerase</fullName>
    </recommendedName>
</protein>
<dbReference type="AlphaFoldDB" id="A0A938X6H4"/>
<sequence>MKIFSRIVAAVLAVCMILPFTACSGDTSWVYDYDGEKISGGLYIAFTISAYTQVSSHEDYDSTKDLFDQTLDDKTTEQWIKDKALEMADEYIVTNRKFDELGLSLTESEENEVKNSVDSVWEMYGAMYEENGVGKTSYQKLVETQQKRQKIFMKYYGEGGLEEVPVEQLEQHFKDNFASINIFSITLNTGDDLTDEQKTENEEREKKAQEYVDLINSGEKTFNEVRDMATHMLADTEHDDEDEDDVIEEDDETKTYVHVESTSPSEKLVKSIFDLEAGGEAKLLEEDDTFYIVKRYDVMEDEKNFEEMRETVLGDVKSDDFVKEVESWTEGLNRTVNEGAVNFYSPRNINLG</sequence>
<evidence type="ECO:0008006" key="4">
    <source>
        <dbReference type="Google" id="ProtNLM"/>
    </source>
</evidence>
<name>A0A938X6H4_9FIRM</name>
<feature type="chain" id="PRO_5037965025" description="Peptidyl-prolyl cis-trans isomerase" evidence="1">
    <location>
        <begin position="25"/>
        <end position="352"/>
    </location>
</feature>
<dbReference type="EMBL" id="JACJKY010000011">
    <property type="protein sequence ID" value="MBM6921061.1"/>
    <property type="molecule type" value="Genomic_DNA"/>
</dbReference>
<gene>
    <name evidence="2" type="ORF">H6A12_07840</name>
</gene>
<evidence type="ECO:0000313" key="3">
    <source>
        <dbReference type="Proteomes" id="UP000774750"/>
    </source>
</evidence>